<dbReference type="EMBL" id="MLYV02001086">
    <property type="protein sequence ID" value="PSR73290.1"/>
    <property type="molecule type" value="Genomic_DNA"/>
</dbReference>
<name>A0A2R6NMM9_9APHY</name>
<protein>
    <submittedName>
        <fullName evidence="1">Uncharacterized protein</fullName>
    </submittedName>
</protein>
<organism evidence="1 2">
    <name type="scientific">Hermanssonia centrifuga</name>
    <dbReference type="NCBI Taxonomy" id="98765"/>
    <lineage>
        <taxon>Eukaryota</taxon>
        <taxon>Fungi</taxon>
        <taxon>Dikarya</taxon>
        <taxon>Basidiomycota</taxon>
        <taxon>Agaricomycotina</taxon>
        <taxon>Agaricomycetes</taxon>
        <taxon>Polyporales</taxon>
        <taxon>Meruliaceae</taxon>
        <taxon>Hermanssonia</taxon>
    </lineage>
</organism>
<evidence type="ECO:0000313" key="2">
    <source>
        <dbReference type="Proteomes" id="UP000186601"/>
    </source>
</evidence>
<proteinExistence type="predicted"/>
<dbReference type="AlphaFoldDB" id="A0A2R6NMM9"/>
<keyword evidence="2" id="KW-1185">Reference proteome</keyword>
<reference evidence="1 2" key="1">
    <citation type="submission" date="2018-02" db="EMBL/GenBank/DDBJ databases">
        <title>Genome sequence of the basidiomycete white-rot fungus Phlebia centrifuga.</title>
        <authorList>
            <person name="Granchi Z."/>
            <person name="Peng M."/>
            <person name="de Vries R.P."/>
            <person name="Hilden K."/>
            <person name="Makela M.R."/>
            <person name="Grigoriev I."/>
            <person name="Riley R."/>
        </authorList>
    </citation>
    <scope>NUCLEOTIDE SEQUENCE [LARGE SCALE GENOMIC DNA]</scope>
    <source>
        <strain evidence="1 2">FBCC195</strain>
    </source>
</reference>
<accession>A0A2R6NMM9</accession>
<comment type="caution">
    <text evidence="1">The sequence shown here is derived from an EMBL/GenBank/DDBJ whole genome shotgun (WGS) entry which is preliminary data.</text>
</comment>
<sequence>MSLHWLHLVNNRRNSFSVIPALPSKSIKRMRWKLSHQERDEGDSRVVPVRPAGRYGNIATKMILRDWERRIYSCCGAHLVEGLLALHHFQHDCLVTTVDNGLKTSGE</sequence>
<gene>
    <name evidence="1" type="ORF">PHLCEN_2v10851</name>
</gene>
<evidence type="ECO:0000313" key="1">
    <source>
        <dbReference type="EMBL" id="PSR73290.1"/>
    </source>
</evidence>
<dbReference type="Proteomes" id="UP000186601">
    <property type="component" value="Unassembled WGS sequence"/>
</dbReference>